<dbReference type="Proteomes" id="UP000095602">
    <property type="component" value="Unassembled WGS sequence"/>
</dbReference>
<protein>
    <submittedName>
        <fullName evidence="1">Uncharacterized protein</fullName>
    </submittedName>
</protein>
<reference evidence="1 2" key="1">
    <citation type="submission" date="2015-09" db="EMBL/GenBank/DDBJ databases">
        <authorList>
            <consortium name="Pathogen Informatics"/>
        </authorList>
    </citation>
    <scope>NUCLEOTIDE SEQUENCE [LARGE SCALE GENOMIC DNA]</scope>
    <source>
        <strain evidence="1 2">2789STDY5834884</strain>
    </source>
</reference>
<evidence type="ECO:0000313" key="2">
    <source>
        <dbReference type="Proteomes" id="UP000095602"/>
    </source>
</evidence>
<sequence>MIELTHSLNKKMADRYLYDRYDKFSEENLPSEYFSLDDDSIRVDIPQDETKIKKLMDEVMCLIYMEPDNPYNYHTTYASARGFNSNEIVLEIVGNHSRKIFIYNLTQNEFDLISREKCNEVSFVANMYIICNRGKIGRKYGDFGYILSLLDAGHFIENIKCFSIEEKLSFTLDYNPCTSIDMLRLPKSYQIVPLVKLDITDFFVKKQENLWDNENVNKVKFSDTYTGNKSGSLVDKFIDKVLESKVPIVEKFSNIRTSVKVKELLMRTSSQSAQGYSFFPYECPDDVLDEIIDSVKLSLADVTDDLICVQLVMNTDSVRVYEIKRDHVNTKELNDIDMNSLPHDSLDYVDLKNVSVGVIMYTNCKLYEMNEIWYQYTYIKMGEIAQRISNICGTKELSARPMKNMNDLYMKNRLMESDSYDPGYFIVIGKSMNDSLKMLMR</sequence>
<evidence type="ECO:0000313" key="1">
    <source>
        <dbReference type="EMBL" id="CUO82353.1"/>
    </source>
</evidence>
<organism evidence="1 2">
    <name type="scientific">Agathobacter rectalis</name>
    <dbReference type="NCBI Taxonomy" id="39491"/>
    <lineage>
        <taxon>Bacteria</taxon>
        <taxon>Bacillati</taxon>
        <taxon>Bacillota</taxon>
        <taxon>Clostridia</taxon>
        <taxon>Lachnospirales</taxon>
        <taxon>Lachnospiraceae</taxon>
        <taxon>Agathobacter</taxon>
    </lineage>
</organism>
<gene>
    <name evidence="1" type="ORF">ERS852497_00947</name>
</gene>
<dbReference type="RefSeq" id="WP_055273030.1">
    <property type="nucleotide sequence ID" value="NZ_CZAJ01000006.1"/>
</dbReference>
<dbReference type="EMBL" id="CZAJ01000006">
    <property type="protein sequence ID" value="CUO82353.1"/>
    <property type="molecule type" value="Genomic_DNA"/>
</dbReference>
<dbReference type="AlphaFoldDB" id="A0A174I5E6"/>
<name>A0A174I5E6_9FIRM</name>
<accession>A0A174I5E6</accession>
<proteinExistence type="predicted"/>